<comment type="catalytic activity">
    <reaction evidence="9">
        <text>DNA(n) + a 2'-deoxyribonucleoside 5'-triphosphate = DNA(n+1) + diphosphate</text>
        <dbReference type="Rhea" id="RHEA:22508"/>
        <dbReference type="Rhea" id="RHEA-COMP:17339"/>
        <dbReference type="Rhea" id="RHEA-COMP:17340"/>
        <dbReference type="ChEBI" id="CHEBI:33019"/>
        <dbReference type="ChEBI" id="CHEBI:61560"/>
        <dbReference type="ChEBI" id="CHEBI:173112"/>
        <dbReference type="EC" id="2.7.7.49"/>
    </reaction>
</comment>
<dbReference type="PROSITE" id="PS50878">
    <property type="entry name" value="RT_POL"/>
    <property type="match status" value="1"/>
</dbReference>
<dbReference type="InterPro" id="IPR000123">
    <property type="entry name" value="Reverse_transcriptase_msDNA"/>
</dbReference>
<protein>
    <recommendedName>
        <fullName evidence="1">RNA-directed DNA polymerase</fullName>
        <ecNumber evidence="1">2.7.7.49</ecNumber>
    </recommendedName>
</protein>
<dbReference type="CDD" id="cd03487">
    <property type="entry name" value="RT_Bac_retron_II"/>
    <property type="match status" value="1"/>
</dbReference>
<dbReference type="InterPro" id="IPR043128">
    <property type="entry name" value="Rev_trsase/Diguanyl_cyclase"/>
</dbReference>
<sequence>MAMPAAGVRRDHSSMCCVKHALRDLLGKYLYTALCFFLLEKNAMFTTESFCNLVWGTSYLKVLRKISKEDYNEFEIPKKGGTRTINYLDRQSSLWKLQRELLNKYLVKQDLPICVKGFKKGENYKSFLSEHIGAEFFLRIDIANFFPSIKISSVKRELSLIIRCDNDAEEEKLLDLIGEIVTLDGRLPQGASTSPVISNLVMARIDQRITKYCQVFNVQYTRYADDLLFSSNTFDFENKKWFLKKIKYILKSQELSLNYSKIRYGHKEIILNGYVISNNEIRLSRNRLFDIRQIVKFTKENVPLIRSIGLDEFLSKANKLPLRHRNLKEYPFKSIFQFSQYLCGYRAYLISMVDTNCLQTSFQKELQRLIRKIEAQILLLEQALPIRNSN</sequence>
<dbReference type="GO" id="GO:0051607">
    <property type="term" value="P:defense response to virus"/>
    <property type="evidence" value="ECO:0007669"/>
    <property type="project" value="UniProtKB-KW"/>
</dbReference>
<dbReference type="GO" id="GO:0046872">
    <property type="term" value="F:metal ion binding"/>
    <property type="evidence" value="ECO:0007669"/>
    <property type="project" value="UniProtKB-KW"/>
</dbReference>
<keyword evidence="3" id="KW-0548">Nucleotidyltransferase</keyword>
<dbReference type="Proteomes" id="UP000220005">
    <property type="component" value="Unassembled WGS sequence"/>
</dbReference>
<evidence type="ECO:0000256" key="4">
    <source>
        <dbReference type="ARBA" id="ARBA00022723"/>
    </source>
</evidence>
<dbReference type="PANTHER" id="PTHR34047:SF7">
    <property type="entry name" value="RNA-DIRECTED DNA POLYMERASE"/>
    <property type="match status" value="1"/>
</dbReference>
<dbReference type="Gene3D" id="3.30.70.270">
    <property type="match status" value="1"/>
</dbReference>
<comment type="caution">
    <text evidence="11">The sequence shown here is derived from an EMBL/GenBank/DDBJ whole genome shotgun (WGS) entry which is preliminary data.</text>
</comment>
<dbReference type="AlphaFoldDB" id="A0A2A7AQX3"/>
<evidence type="ECO:0000256" key="5">
    <source>
        <dbReference type="ARBA" id="ARBA00022842"/>
    </source>
</evidence>
<organism evidence="11 12">
    <name type="scientific">Faecalibacterium prausnitzii</name>
    <dbReference type="NCBI Taxonomy" id="853"/>
    <lineage>
        <taxon>Bacteria</taxon>
        <taxon>Bacillati</taxon>
        <taxon>Bacillota</taxon>
        <taxon>Clostridia</taxon>
        <taxon>Eubacteriales</taxon>
        <taxon>Oscillospiraceae</taxon>
        <taxon>Faecalibacterium</taxon>
    </lineage>
</organism>
<dbReference type="PRINTS" id="PR00866">
    <property type="entry name" value="RNADNAPOLMS"/>
</dbReference>
<dbReference type="SUPFAM" id="SSF56672">
    <property type="entry name" value="DNA/RNA polymerases"/>
    <property type="match status" value="1"/>
</dbReference>
<keyword evidence="6" id="KW-0695">RNA-directed DNA polymerase</keyword>
<evidence type="ECO:0000256" key="3">
    <source>
        <dbReference type="ARBA" id="ARBA00022695"/>
    </source>
</evidence>
<dbReference type="GO" id="GO:0003723">
    <property type="term" value="F:RNA binding"/>
    <property type="evidence" value="ECO:0007669"/>
    <property type="project" value="InterPro"/>
</dbReference>
<keyword evidence="2" id="KW-0808">Transferase</keyword>
<evidence type="ECO:0000313" key="11">
    <source>
        <dbReference type="EMBL" id="PDX81520.1"/>
    </source>
</evidence>
<name>A0A2A7AQX3_9FIRM</name>
<comment type="similarity">
    <text evidence="8">Belongs to the bacterial reverse transcriptase family.</text>
</comment>
<evidence type="ECO:0000313" key="12">
    <source>
        <dbReference type="Proteomes" id="UP000220005"/>
    </source>
</evidence>
<evidence type="ECO:0000256" key="2">
    <source>
        <dbReference type="ARBA" id="ARBA00022679"/>
    </source>
</evidence>
<proteinExistence type="inferred from homology"/>
<evidence type="ECO:0000256" key="8">
    <source>
        <dbReference type="ARBA" id="ARBA00034120"/>
    </source>
</evidence>
<evidence type="ECO:0000256" key="9">
    <source>
        <dbReference type="ARBA" id="ARBA00048173"/>
    </source>
</evidence>
<feature type="domain" description="Reverse transcriptase" evidence="10">
    <location>
        <begin position="57"/>
        <end position="276"/>
    </location>
</feature>
<evidence type="ECO:0000256" key="6">
    <source>
        <dbReference type="ARBA" id="ARBA00022918"/>
    </source>
</evidence>
<evidence type="ECO:0000256" key="1">
    <source>
        <dbReference type="ARBA" id="ARBA00012493"/>
    </source>
</evidence>
<keyword evidence="4" id="KW-0479">Metal-binding</keyword>
<dbReference type="Pfam" id="PF00078">
    <property type="entry name" value="RVT_1"/>
    <property type="match status" value="1"/>
</dbReference>
<dbReference type="InterPro" id="IPR051083">
    <property type="entry name" value="GrpII_Intron_Splice-Mob/Def"/>
</dbReference>
<dbReference type="InterPro" id="IPR000477">
    <property type="entry name" value="RT_dom"/>
</dbReference>
<keyword evidence="5" id="KW-0460">Magnesium</keyword>
<reference evidence="11 12" key="1">
    <citation type="journal article" date="2017" name="Front. Microbiol.">
        <title>New Insights into the Diversity of the Genus Faecalibacterium.</title>
        <authorList>
            <person name="Benevides L."/>
            <person name="Burman S."/>
            <person name="Martin R."/>
            <person name="Robert V."/>
            <person name="Thomas M."/>
            <person name="Miquel S."/>
            <person name="Chain F."/>
            <person name="Sokol H."/>
            <person name="Bermudez-Humaran L.G."/>
            <person name="Morrison M."/>
            <person name="Langella P."/>
            <person name="Azevedo V.A."/>
            <person name="Chatel J.M."/>
            <person name="Soares S."/>
        </authorList>
    </citation>
    <scope>NUCLEOTIDE SEQUENCE [LARGE SCALE GENOMIC DNA]</scope>
    <source>
        <strain evidence="11 12">CNCM I 4575</strain>
    </source>
</reference>
<evidence type="ECO:0000256" key="7">
    <source>
        <dbReference type="ARBA" id="ARBA00023118"/>
    </source>
</evidence>
<dbReference type="EC" id="2.7.7.49" evidence="1"/>
<dbReference type="EMBL" id="NMTY01000012">
    <property type="protein sequence ID" value="PDX81520.1"/>
    <property type="molecule type" value="Genomic_DNA"/>
</dbReference>
<dbReference type="InterPro" id="IPR043502">
    <property type="entry name" value="DNA/RNA_pol_sf"/>
</dbReference>
<evidence type="ECO:0000259" key="10">
    <source>
        <dbReference type="PROSITE" id="PS50878"/>
    </source>
</evidence>
<accession>A0A2A7AQX3</accession>
<keyword evidence="7" id="KW-0051">Antiviral defense</keyword>
<gene>
    <name evidence="11" type="ORF">CGS58_05400</name>
</gene>
<dbReference type="PANTHER" id="PTHR34047">
    <property type="entry name" value="NUCLEAR INTRON MATURASE 1, MITOCHONDRIAL-RELATED"/>
    <property type="match status" value="1"/>
</dbReference>
<dbReference type="GO" id="GO:0003964">
    <property type="term" value="F:RNA-directed DNA polymerase activity"/>
    <property type="evidence" value="ECO:0007669"/>
    <property type="project" value="UniProtKB-KW"/>
</dbReference>